<dbReference type="AlphaFoldDB" id="A0A837LDM2"/>
<dbReference type="RefSeq" id="WP_047746571.1">
    <property type="nucleotide sequence ID" value="NZ_JAQNFW010000010.1"/>
</dbReference>
<protein>
    <submittedName>
        <fullName evidence="1">Uncharacterized protein</fullName>
    </submittedName>
</protein>
<dbReference type="EMBL" id="LEDI01000054">
    <property type="protein sequence ID" value="KLP98445.1"/>
    <property type="molecule type" value="Genomic_DNA"/>
</dbReference>
<dbReference type="PROSITE" id="PS51257">
    <property type="entry name" value="PROKAR_LIPOPROTEIN"/>
    <property type="match status" value="1"/>
</dbReference>
<evidence type="ECO:0000313" key="1">
    <source>
        <dbReference type="EMBL" id="KLP98445.1"/>
    </source>
</evidence>
<reference evidence="1 2" key="1">
    <citation type="submission" date="2015-06" db="EMBL/GenBank/DDBJ databases">
        <authorList>
            <person name="Adams M."/>
            <person name="Sutton G."/>
            <person name="Nelson K."/>
            <person name="Bonomo R."/>
            <person name="McCorrison J."/>
            <person name="Sanka R."/>
            <person name="Brinkac L."/>
            <person name="Nierman W."/>
        </authorList>
    </citation>
    <scope>NUCLEOTIDE SEQUENCE [LARGE SCALE GENOMIC DNA]</scope>
    <source>
        <strain evidence="1 2">GN02692</strain>
    </source>
</reference>
<comment type="caution">
    <text evidence="1">The sequence shown here is derived from an EMBL/GenBank/DDBJ whole genome shotgun (WGS) entry which is preliminary data.</text>
</comment>
<organism evidence="1 2">
    <name type="scientific">Enterobacter roggenkampii</name>
    <dbReference type="NCBI Taxonomy" id="1812935"/>
    <lineage>
        <taxon>Bacteria</taxon>
        <taxon>Pseudomonadati</taxon>
        <taxon>Pseudomonadota</taxon>
        <taxon>Gammaproteobacteria</taxon>
        <taxon>Enterobacterales</taxon>
        <taxon>Enterobacteriaceae</taxon>
        <taxon>Enterobacter</taxon>
        <taxon>Enterobacter cloacae complex</taxon>
    </lineage>
</organism>
<gene>
    <name evidence="1" type="ORF">ABF77_16585</name>
</gene>
<sequence length="210" mass="23584">MRAIKTILLVSLLLSGCATELDNKIRSVDQAPTMQNKRDYLLSYSEQKGYSATAARAKFLKHGSEDEAFLSHLVESCKASDRRSCVQKFYEKAANDAEQQTRSKCFSDEVCKKNLVIEESTTELNDKYYQVVYYNHYQSGDADRLARMVCSAISNNQKSGMPFDQAESVVRGISGVDPVSREMLVGVGNACWNLSYYGFKDPLSALRPLR</sequence>
<proteinExistence type="predicted"/>
<accession>A0A837LDM2</accession>
<name>A0A837LDM2_9ENTR</name>
<dbReference type="Proteomes" id="UP000036013">
    <property type="component" value="Unassembled WGS sequence"/>
</dbReference>
<evidence type="ECO:0000313" key="2">
    <source>
        <dbReference type="Proteomes" id="UP000036013"/>
    </source>
</evidence>